<evidence type="ECO:0000256" key="1">
    <source>
        <dbReference type="SAM" id="MobiDB-lite"/>
    </source>
</evidence>
<feature type="compositionally biased region" description="Polar residues" evidence="1">
    <location>
        <begin position="200"/>
        <end position="210"/>
    </location>
</feature>
<evidence type="ECO:0008006" key="5">
    <source>
        <dbReference type="Google" id="ProtNLM"/>
    </source>
</evidence>
<accession>A0A9P6Q845</accession>
<dbReference type="OrthoDB" id="10267127at2759"/>
<evidence type="ECO:0000313" key="3">
    <source>
        <dbReference type="EMBL" id="KAG0262728.1"/>
    </source>
</evidence>
<keyword evidence="2" id="KW-1133">Transmembrane helix</keyword>
<evidence type="ECO:0000313" key="4">
    <source>
        <dbReference type="Proteomes" id="UP000807716"/>
    </source>
</evidence>
<sequence length="878" mass="97684">MLGSSNARARMVVNTVLLSIIFLFSVIIIGIVGVNGRVTSSNLRKVCLLYVSQNNGVARYNDAYCLMPMIGSAVVAFFALIFLIALVIALTRHKDFFPRAFSVLFMVLCALLSLLAFAICGEIGIGLNKSCSALQVFRCRSQQNFSALYAAEIMAGIVGGLWIFATIFEIIQFKRIPGPLGRHPELNPYGSSGYQTIQPTVRPKTSTSLPESHHTDSAQAPEAAYDHTYAQRQAYVSSPHHQPPLTHTPTPGVSVGAGPKAEFSETLNPGDKMRFNVVGFPNTENGSFGVKIGTSVTKLITTVDTFPLWSGIVPDATESVEYKYVKLDDAGSVVEEESFVRHLTQAKVIKNKETLNEFFQRETTIWTLPNVPQVYERELPSQSNALEAEDQIATIHITVAPERLDTILKTPMSDLAHEPVPVHFCYINDNKILSLNDVAMKISGKSSMEFNKQAFKFDFDDAKNQSFFHRQHIKLRSQTQDPTMMREKIYIDVLNAMGVPSQQGAWVRFYANKKPIGLYLMVDDISKSFLRQTIHHGDKLVVAGSLIQMNAPEVETQADLIYKGPTSATYPNDIYKMANLGSNPPTDPLHQLIQFMQELQAFNPQATTPDPIAFWQDRIDLDGFLRNMAMEYLAGSWDAYWYSGSNYFMYFNPTLTGNPSSGANSKIAATAPPGRWQWISTDFDGSFGNGDPTDTLTTYDAWVPAPSFTQHDRPMVTKVILKCPVIREQFERILRETVGWCFKPDGLFPRIDVYEKMLAADVAWDYSIDRSAYPGKNNLFTINDFHNSIKGPVEKIGLGIRPWIEGRTKDLQAQLSFAVQAGAPDRVPRPVRHKKKLDGSDDSGADVVSEGVRRSAPTLWMCSMLTTGAAYAIGLLMF</sequence>
<keyword evidence="2" id="KW-0812">Transmembrane</keyword>
<comment type="caution">
    <text evidence="3">The sequence shown here is derived from an EMBL/GenBank/DDBJ whole genome shotgun (WGS) entry which is preliminary data.</text>
</comment>
<dbReference type="EMBL" id="JAAAJB010000179">
    <property type="protein sequence ID" value="KAG0262728.1"/>
    <property type="molecule type" value="Genomic_DNA"/>
</dbReference>
<dbReference type="PANTHER" id="PTHR40050:SF1">
    <property type="entry name" value="INNER SPORE COAT PROTEIN H"/>
    <property type="match status" value="1"/>
</dbReference>
<organism evidence="3 4">
    <name type="scientific">Actinomortierella ambigua</name>
    <dbReference type="NCBI Taxonomy" id="1343610"/>
    <lineage>
        <taxon>Eukaryota</taxon>
        <taxon>Fungi</taxon>
        <taxon>Fungi incertae sedis</taxon>
        <taxon>Mucoromycota</taxon>
        <taxon>Mortierellomycotina</taxon>
        <taxon>Mortierellomycetes</taxon>
        <taxon>Mortierellales</taxon>
        <taxon>Mortierellaceae</taxon>
        <taxon>Actinomortierella</taxon>
    </lineage>
</organism>
<dbReference type="PANTHER" id="PTHR40050">
    <property type="entry name" value="INNER SPORE COAT PROTEIN H"/>
    <property type="match status" value="1"/>
</dbReference>
<feature type="region of interest" description="Disordered" evidence="1">
    <location>
        <begin position="238"/>
        <end position="261"/>
    </location>
</feature>
<keyword evidence="2" id="KW-0472">Membrane</keyword>
<feature type="transmembrane region" description="Helical" evidence="2">
    <location>
        <begin position="12"/>
        <end position="34"/>
    </location>
</feature>
<feature type="transmembrane region" description="Helical" evidence="2">
    <location>
        <begin position="69"/>
        <end position="91"/>
    </location>
</feature>
<keyword evidence="4" id="KW-1185">Reference proteome</keyword>
<feature type="transmembrane region" description="Helical" evidence="2">
    <location>
        <begin position="147"/>
        <end position="168"/>
    </location>
</feature>
<protein>
    <recommendedName>
        <fullName evidence="5">Coth-domain-containing protein</fullName>
    </recommendedName>
</protein>
<feature type="compositionally biased region" description="Low complexity" evidence="1">
    <location>
        <begin position="239"/>
        <end position="251"/>
    </location>
</feature>
<feature type="region of interest" description="Disordered" evidence="1">
    <location>
        <begin position="827"/>
        <end position="848"/>
    </location>
</feature>
<gene>
    <name evidence="3" type="ORF">DFQ27_002147</name>
</gene>
<feature type="region of interest" description="Disordered" evidence="1">
    <location>
        <begin position="200"/>
        <end position="220"/>
    </location>
</feature>
<dbReference type="Pfam" id="PF08757">
    <property type="entry name" value="CotH"/>
    <property type="match status" value="1"/>
</dbReference>
<dbReference type="Proteomes" id="UP000807716">
    <property type="component" value="Unassembled WGS sequence"/>
</dbReference>
<reference evidence="3" key="1">
    <citation type="journal article" date="2020" name="Fungal Divers.">
        <title>Resolving the Mortierellaceae phylogeny through synthesis of multi-gene phylogenetics and phylogenomics.</title>
        <authorList>
            <person name="Vandepol N."/>
            <person name="Liber J."/>
            <person name="Desiro A."/>
            <person name="Na H."/>
            <person name="Kennedy M."/>
            <person name="Barry K."/>
            <person name="Grigoriev I.V."/>
            <person name="Miller A.N."/>
            <person name="O'Donnell K."/>
            <person name="Stajich J.E."/>
            <person name="Bonito G."/>
        </authorList>
    </citation>
    <scope>NUCLEOTIDE SEQUENCE</scope>
    <source>
        <strain evidence="3">BC1065</strain>
    </source>
</reference>
<evidence type="ECO:0000256" key="2">
    <source>
        <dbReference type="SAM" id="Phobius"/>
    </source>
</evidence>
<name>A0A9P6Q845_9FUNG</name>
<dbReference type="AlphaFoldDB" id="A0A9P6Q845"/>
<feature type="transmembrane region" description="Helical" evidence="2">
    <location>
        <begin position="103"/>
        <end position="127"/>
    </location>
</feature>
<proteinExistence type="predicted"/>
<dbReference type="InterPro" id="IPR014867">
    <property type="entry name" value="Spore_coat_CotH_CotH2/3/7"/>
</dbReference>